<gene>
    <name evidence="1" type="ORF">Vau01_095900</name>
</gene>
<sequence length="84" mass="9248">MTAGEFTVADGLLWLGITPDIYEKSWEILQGRHGNPLMSALLDARKAQGTDTTPEQVLARHGIDPTDPLAAVRTYDRHAARFDS</sequence>
<reference evidence="1" key="1">
    <citation type="submission" date="2021-01" db="EMBL/GenBank/DDBJ databases">
        <title>Whole genome shotgun sequence of Virgisporangium aurantiacum NBRC 16421.</title>
        <authorList>
            <person name="Komaki H."/>
            <person name="Tamura T."/>
        </authorList>
    </citation>
    <scope>NUCLEOTIDE SEQUENCE</scope>
    <source>
        <strain evidence="1">NBRC 16421</strain>
    </source>
</reference>
<dbReference type="RefSeq" id="WP_204007478.1">
    <property type="nucleotide sequence ID" value="NZ_BOPG01000075.1"/>
</dbReference>
<evidence type="ECO:0000313" key="1">
    <source>
        <dbReference type="EMBL" id="GIJ62074.1"/>
    </source>
</evidence>
<organism evidence="1 2">
    <name type="scientific">Virgisporangium aurantiacum</name>
    <dbReference type="NCBI Taxonomy" id="175570"/>
    <lineage>
        <taxon>Bacteria</taxon>
        <taxon>Bacillati</taxon>
        <taxon>Actinomycetota</taxon>
        <taxon>Actinomycetes</taxon>
        <taxon>Micromonosporales</taxon>
        <taxon>Micromonosporaceae</taxon>
        <taxon>Virgisporangium</taxon>
    </lineage>
</organism>
<name>A0A8J3ZD93_9ACTN</name>
<keyword evidence="2" id="KW-1185">Reference proteome</keyword>
<comment type="caution">
    <text evidence="1">The sequence shown here is derived from an EMBL/GenBank/DDBJ whole genome shotgun (WGS) entry which is preliminary data.</text>
</comment>
<evidence type="ECO:0000313" key="2">
    <source>
        <dbReference type="Proteomes" id="UP000612585"/>
    </source>
</evidence>
<accession>A0A8J3ZD93</accession>
<proteinExistence type="predicted"/>
<dbReference type="EMBL" id="BOPG01000075">
    <property type="protein sequence ID" value="GIJ62074.1"/>
    <property type="molecule type" value="Genomic_DNA"/>
</dbReference>
<dbReference type="Proteomes" id="UP000612585">
    <property type="component" value="Unassembled WGS sequence"/>
</dbReference>
<protein>
    <submittedName>
        <fullName evidence="1">Uncharacterized protein</fullName>
    </submittedName>
</protein>
<dbReference type="AlphaFoldDB" id="A0A8J3ZD93"/>